<sequence>MTPLFDSAPGFDQPLAVLKHCHTRIRKQLSTLSKLPAHLQKNGADIEAQQAAFAVIRYFTQGAPNHHLDEEHDLIPMLTGCAQGDDANLLQQLLPEILKEHQQMDAIWQELLPQLNVIQQGVIAQLNEELIKQWSTLYLAHMDKEEQHIAPMAMRLFSSEQMQQLGNAMQARRLTI</sequence>
<evidence type="ECO:0000313" key="2">
    <source>
        <dbReference type="EMBL" id="PRC94850.1"/>
    </source>
</evidence>
<evidence type="ECO:0000259" key="1">
    <source>
        <dbReference type="Pfam" id="PF01814"/>
    </source>
</evidence>
<dbReference type="CDD" id="cd12108">
    <property type="entry name" value="Hr-like"/>
    <property type="match status" value="1"/>
</dbReference>
<organism evidence="2 3">
    <name type="scientific">Solimicrobium silvestre</name>
    <dbReference type="NCBI Taxonomy" id="2099400"/>
    <lineage>
        <taxon>Bacteria</taxon>
        <taxon>Pseudomonadati</taxon>
        <taxon>Pseudomonadota</taxon>
        <taxon>Betaproteobacteria</taxon>
        <taxon>Burkholderiales</taxon>
        <taxon>Oxalobacteraceae</taxon>
        <taxon>Solimicrobium</taxon>
    </lineage>
</organism>
<keyword evidence="3" id="KW-1185">Reference proteome</keyword>
<evidence type="ECO:0000313" key="3">
    <source>
        <dbReference type="Proteomes" id="UP000237839"/>
    </source>
</evidence>
<comment type="caution">
    <text evidence="2">The sequence shown here is derived from an EMBL/GenBank/DDBJ whole genome shotgun (WGS) entry which is preliminary data.</text>
</comment>
<name>A0A2S9H4D1_9BURK</name>
<dbReference type="InterPro" id="IPR012312">
    <property type="entry name" value="Hemerythrin-like"/>
</dbReference>
<dbReference type="Gene3D" id="1.20.120.520">
    <property type="entry name" value="nmb1532 protein domain like"/>
    <property type="match status" value="1"/>
</dbReference>
<dbReference type="Proteomes" id="UP000237839">
    <property type="component" value="Unassembled WGS sequence"/>
</dbReference>
<dbReference type="EMBL" id="PUGF01000001">
    <property type="protein sequence ID" value="PRC94850.1"/>
    <property type="molecule type" value="Genomic_DNA"/>
</dbReference>
<proteinExistence type="predicted"/>
<dbReference type="OrthoDB" id="8898809at2"/>
<dbReference type="Pfam" id="PF01814">
    <property type="entry name" value="Hemerythrin"/>
    <property type="match status" value="1"/>
</dbReference>
<dbReference type="AlphaFoldDB" id="A0A2S9H4D1"/>
<feature type="domain" description="Hemerythrin-like" evidence="1">
    <location>
        <begin position="14"/>
        <end position="153"/>
    </location>
</feature>
<dbReference type="RefSeq" id="WP_105529772.1">
    <property type="nucleotide sequence ID" value="NZ_PUGF01000001.1"/>
</dbReference>
<reference evidence="2 3" key="1">
    <citation type="submission" date="2018-02" db="EMBL/GenBank/DDBJ databases">
        <title>Solimicrobium silvestre gen. nov., sp. nov., isolated from alpine forest soil.</title>
        <authorList>
            <person name="Margesin R."/>
            <person name="Albuquerque L."/>
            <person name="Zhang D.-C."/>
            <person name="Froufe H.J.C."/>
            <person name="Severino R."/>
            <person name="Roxo I."/>
            <person name="Egas C."/>
            <person name="Da Costa M.S."/>
        </authorList>
    </citation>
    <scope>NUCLEOTIDE SEQUENCE [LARGE SCALE GENOMIC DNA]</scope>
    <source>
        <strain evidence="2 3">S20-91</strain>
    </source>
</reference>
<accession>A0A2S9H4D1</accession>
<protein>
    <submittedName>
        <fullName evidence="2">Hemerythrin HHE cation binding domain</fullName>
    </submittedName>
</protein>
<gene>
    <name evidence="2" type="ORF">S2091_0045</name>
</gene>